<sequence>MKGCSASTLALGVADGKSSASPIYTISPWLCFPEPTDDIPLSCCYRYVSRPIPYNFIASVYATSSICSTPAVIVVTKKKREICADPKQFWVQALLELSRTEKLDDVVYLRHHLQSTSFHDL</sequence>
<dbReference type="Proteomes" id="UP000001645">
    <property type="component" value="Chromosome 21"/>
</dbReference>
<dbReference type="InterPro" id="IPR001811">
    <property type="entry name" value="Chemokine_IL8-like_dom"/>
</dbReference>
<dbReference type="PANTHER" id="PTHR12015:SF103">
    <property type="entry name" value="C-C MOTIF CHEMOKINE 4-RELATED"/>
    <property type="match status" value="1"/>
</dbReference>
<dbReference type="GO" id="GO:0070098">
    <property type="term" value="P:chemokine-mediated signaling pathway"/>
    <property type="evidence" value="ECO:0007669"/>
    <property type="project" value="TreeGrafter"/>
</dbReference>
<keyword evidence="4" id="KW-0732">Signal</keyword>
<dbReference type="GO" id="GO:0030335">
    <property type="term" value="P:positive regulation of cell migration"/>
    <property type="evidence" value="ECO:0007669"/>
    <property type="project" value="TreeGrafter"/>
</dbReference>
<dbReference type="CDD" id="cd00272">
    <property type="entry name" value="Chemokine_CC"/>
    <property type="match status" value="1"/>
</dbReference>
<dbReference type="GO" id="GO:0005615">
    <property type="term" value="C:extracellular space"/>
    <property type="evidence" value="ECO:0007669"/>
    <property type="project" value="UniProtKB-KW"/>
</dbReference>
<dbReference type="GeneTree" id="ENSGT01040000241757"/>
<dbReference type="InterPro" id="IPR039809">
    <property type="entry name" value="Chemokine_b/g/d"/>
</dbReference>
<dbReference type="SMART" id="SM00199">
    <property type="entry name" value="SCY"/>
    <property type="match status" value="1"/>
</dbReference>
<dbReference type="GO" id="GO:0061844">
    <property type="term" value="P:antimicrobial humoral immune response mediated by antimicrobial peptide"/>
    <property type="evidence" value="ECO:0007669"/>
    <property type="project" value="TreeGrafter"/>
</dbReference>
<evidence type="ECO:0000259" key="5">
    <source>
        <dbReference type="SMART" id="SM00199"/>
    </source>
</evidence>
<comment type="similarity">
    <text evidence="1">Belongs to the intercrine beta (chemokine CC) family.</text>
</comment>
<dbReference type="SUPFAM" id="SSF54117">
    <property type="entry name" value="Interleukin 8-like chemokines"/>
    <property type="match status" value="1"/>
</dbReference>
<reference evidence="6 7" key="1">
    <citation type="journal article" date="2010" name="PLoS Biol.">
        <title>Multi-platform next-generation sequencing of the domestic turkey (Meleagris gallopavo): genome assembly and analysis.</title>
        <authorList>
            <person name="Dalloul R.A."/>
            <person name="Long J.A."/>
            <person name="Zimin A.V."/>
            <person name="Aslam L."/>
            <person name="Beal K."/>
            <person name="Blomberg L.A."/>
            <person name="Bouffard P."/>
            <person name="Burt D.W."/>
            <person name="Crasta O."/>
            <person name="Crooijmans R.P."/>
            <person name="Cooper K."/>
            <person name="Coulombe R.A."/>
            <person name="De S."/>
            <person name="Delany M.E."/>
            <person name="Dodgson J.B."/>
            <person name="Dong J.J."/>
            <person name="Evans C."/>
            <person name="Frederickson K.M."/>
            <person name="Flicek P."/>
            <person name="Florea L."/>
            <person name="Folkerts O."/>
            <person name="Groenen M.A."/>
            <person name="Harkins T.T."/>
            <person name="Herrero J."/>
            <person name="Hoffmann S."/>
            <person name="Megens H.J."/>
            <person name="Jiang A."/>
            <person name="de Jong P."/>
            <person name="Kaiser P."/>
            <person name="Kim H."/>
            <person name="Kim K.W."/>
            <person name="Kim S."/>
            <person name="Langenberger D."/>
            <person name="Lee M.K."/>
            <person name="Lee T."/>
            <person name="Mane S."/>
            <person name="Marcais G."/>
            <person name="Marz M."/>
            <person name="McElroy A.P."/>
            <person name="Modise T."/>
            <person name="Nefedov M."/>
            <person name="Notredame C."/>
            <person name="Paton I.R."/>
            <person name="Payne W.S."/>
            <person name="Pertea G."/>
            <person name="Prickett D."/>
            <person name="Puiu D."/>
            <person name="Qioa D."/>
            <person name="Raineri E."/>
            <person name="Ruffier M."/>
            <person name="Salzberg S.L."/>
            <person name="Schatz M.C."/>
            <person name="Scheuring C."/>
            <person name="Schmidt C.J."/>
            <person name="Schroeder S."/>
            <person name="Searle S.M."/>
            <person name="Smith E.J."/>
            <person name="Smith J."/>
            <person name="Sonstegard T.S."/>
            <person name="Stadler P.F."/>
            <person name="Tafer H."/>
            <person name="Tu Z.J."/>
            <person name="Van Tassell C.P."/>
            <person name="Vilella A.J."/>
            <person name="Williams K.P."/>
            <person name="Yorke J.A."/>
            <person name="Zhang L."/>
            <person name="Zhang H.B."/>
            <person name="Zhang X."/>
            <person name="Zhang Y."/>
            <person name="Reed K.M."/>
        </authorList>
    </citation>
    <scope>NUCLEOTIDE SEQUENCE [LARGE SCALE GENOMIC DNA]</scope>
</reference>
<keyword evidence="7" id="KW-1185">Reference proteome</keyword>
<feature type="domain" description="Chemokine interleukin-8-like" evidence="5">
    <location>
        <begin position="40"/>
        <end position="98"/>
    </location>
</feature>
<dbReference type="Pfam" id="PF00048">
    <property type="entry name" value="IL8"/>
    <property type="match status" value="1"/>
</dbReference>
<dbReference type="AlphaFoldDB" id="G1MSI9"/>
<evidence type="ECO:0000256" key="1">
    <source>
        <dbReference type="ARBA" id="ARBA00010868"/>
    </source>
</evidence>
<dbReference type="PANTHER" id="PTHR12015">
    <property type="entry name" value="SMALL INDUCIBLE CYTOKINE A"/>
    <property type="match status" value="1"/>
</dbReference>
<dbReference type="GO" id="GO:0006954">
    <property type="term" value="P:inflammatory response"/>
    <property type="evidence" value="ECO:0007669"/>
    <property type="project" value="TreeGrafter"/>
</dbReference>
<reference evidence="6" key="3">
    <citation type="submission" date="2025-09" db="UniProtKB">
        <authorList>
            <consortium name="Ensembl"/>
        </authorList>
    </citation>
    <scope>IDENTIFICATION</scope>
</reference>
<protein>
    <recommendedName>
        <fullName evidence="5">Chemokine interleukin-8-like domain-containing protein</fullName>
    </recommendedName>
</protein>
<evidence type="ECO:0000256" key="4">
    <source>
        <dbReference type="ARBA" id="ARBA00022729"/>
    </source>
</evidence>
<dbReference type="FunFam" id="2.40.50.40:FF:000002">
    <property type="entry name" value="C-C motif chemokine"/>
    <property type="match status" value="1"/>
</dbReference>
<evidence type="ECO:0000313" key="7">
    <source>
        <dbReference type="Proteomes" id="UP000001645"/>
    </source>
</evidence>
<reference evidence="6" key="2">
    <citation type="submission" date="2025-08" db="UniProtKB">
        <authorList>
            <consortium name="Ensembl"/>
        </authorList>
    </citation>
    <scope>IDENTIFICATION</scope>
</reference>
<evidence type="ECO:0000313" key="6">
    <source>
        <dbReference type="Ensembl" id="ENSMGAP00000001284.2"/>
    </source>
</evidence>
<keyword evidence="3" id="KW-0202">Cytokine</keyword>
<dbReference type="GO" id="GO:0048245">
    <property type="term" value="P:eosinophil chemotaxis"/>
    <property type="evidence" value="ECO:0007669"/>
    <property type="project" value="TreeGrafter"/>
</dbReference>
<name>G1MSI9_MELGA</name>
<dbReference type="Bgee" id="ENSMGAG00000001791">
    <property type="expression patterns" value="Expressed in spleen and 16 other cell types or tissues"/>
</dbReference>
<accession>G1MSI9</accession>
<evidence type="ECO:0000256" key="2">
    <source>
        <dbReference type="ARBA" id="ARBA00022500"/>
    </source>
</evidence>
<keyword evidence="2" id="KW-0145">Chemotaxis</keyword>
<evidence type="ECO:0000256" key="3">
    <source>
        <dbReference type="ARBA" id="ARBA00022514"/>
    </source>
</evidence>
<dbReference type="GO" id="GO:0008009">
    <property type="term" value="F:chemokine activity"/>
    <property type="evidence" value="ECO:0007669"/>
    <property type="project" value="InterPro"/>
</dbReference>
<dbReference type="Gene3D" id="2.40.50.40">
    <property type="match status" value="1"/>
</dbReference>
<organism evidence="6 7">
    <name type="scientific">Meleagris gallopavo</name>
    <name type="common">Wild turkey</name>
    <dbReference type="NCBI Taxonomy" id="9103"/>
    <lineage>
        <taxon>Eukaryota</taxon>
        <taxon>Metazoa</taxon>
        <taxon>Chordata</taxon>
        <taxon>Craniata</taxon>
        <taxon>Vertebrata</taxon>
        <taxon>Euteleostomi</taxon>
        <taxon>Archelosauria</taxon>
        <taxon>Archosauria</taxon>
        <taxon>Dinosauria</taxon>
        <taxon>Saurischia</taxon>
        <taxon>Theropoda</taxon>
        <taxon>Coelurosauria</taxon>
        <taxon>Aves</taxon>
        <taxon>Neognathae</taxon>
        <taxon>Galloanserae</taxon>
        <taxon>Galliformes</taxon>
        <taxon>Phasianidae</taxon>
        <taxon>Meleagridinae</taxon>
        <taxon>Meleagris</taxon>
    </lineage>
</organism>
<dbReference type="HOGENOM" id="CLU_141716_4_2_1"/>
<dbReference type="GO" id="GO:0048020">
    <property type="term" value="F:CCR chemokine receptor binding"/>
    <property type="evidence" value="ECO:0007669"/>
    <property type="project" value="TreeGrafter"/>
</dbReference>
<dbReference type="Ensembl" id="ENSMGAT00000001937.2">
    <property type="protein sequence ID" value="ENSMGAP00000001284.2"/>
    <property type="gene ID" value="ENSMGAG00000001791.2"/>
</dbReference>
<dbReference type="InterPro" id="IPR036048">
    <property type="entry name" value="Interleukin_8-like_sf"/>
</dbReference>
<proteinExistence type="inferred from homology"/>
<dbReference type="InParanoid" id="G1MSI9"/>